<keyword evidence="1" id="KW-0732">Signal</keyword>
<evidence type="ECO:0000313" key="5">
    <source>
        <dbReference type="RefSeq" id="XP_022958859.1"/>
    </source>
</evidence>
<dbReference type="SUPFAM" id="SSF101148">
    <property type="entry name" value="Plant invertase/pectin methylesterase inhibitor"/>
    <property type="match status" value="1"/>
</dbReference>
<dbReference type="InterPro" id="IPR006501">
    <property type="entry name" value="Pectinesterase_inhib_dom"/>
</dbReference>
<protein>
    <submittedName>
        <fullName evidence="5">Pectinesterase inhibitor 1-like</fullName>
    </submittedName>
</protein>
<dbReference type="KEGG" id="cmos:111460014"/>
<dbReference type="InterPro" id="IPR035513">
    <property type="entry name" value="Invertase/methylesterase_inhib"/>
</dbReference>
<dbReference type="NCBIfam" id="TIGR01614">
    <property type="entry name" value="PME_inhib"/>
    <property type="match status" value="1"/>
</dbReference>
<dbReference type="AlphaFoldDB" id="A0A6J1H6C1"/>
<evidence type="ECO:0000313" key="4">
    <source>
        <dbReference type="Proteomes" id="UP000504609"/>
    </source>
</evidence>
<evidence type="ECO:0000256" key="1">
    <source>
        <dbReference type="ARBA" id="ARBA00022729"/>
    </source>
</evidence>
<accession>A0A6J1H6C1</accession>
<proteinExistence type="inferred from homology"/>
<dbReference type="PANTHER" id="PTHR36710:SF4">
    <property type="entry name" value="PLANT INVERTASE_PECTIN METHYLESTERASE INHIBITOR SUPERFAMILY PROTEIN"/>
    <property type="match status" value="1"/>
</dbReference>
<keyword evidence="2" id="KW-1015">Disulfide bond</keyword>
<dbReference type="InterPro" id="IPR052421">
    <property type="entry name" value="PCW_Enzyme_Inhibitor"/>
</dbReference>
<reference evidence="5" key="1">
    <citation type="submission" date="2025-08" db="UniProtKB">
        <authorList>
            <consortium name="RefSeq"/>
        </authorList>
    </citation>
    <scope>IDENTIFICATION</scope>
    <source>
        <tissue evidence="5">Young leaves</tissue>
    </source>
</reference>
<dbReference type="RefSeq" id="XP_022958859.1">
    <property type="nucleotide sequence ID" value="XM_023103091.1"/>
</dbReference>
<dbReference type="GeneID" id="111460014"/>
<evidence type="ECO:0000256" key="2">
    <source>
        <dbReference type="ARBA" id="ARBA00023157"/>
    </source>
</evidence>
<name>A0A6J1H6C1_CUCMO</name>
<dbReference type="Gene3D" id="1.20.140.40">
    <property type="entry name" value="Invertase/pectin methylesterase inhibitor family protein"/>
    <property type="match status" value="1"/>
</dbReference>
<keyword evidence="4" id="KW-1185">Reference proteome</keyword>
<comment type="similarity">
    <text evidence="3">Belongs to the PMEI family.</text>
</comment>
<gene>
    <name evidence="5" type="primary">LOC111460014</name>
</gene>
<dbReference type="PANTHER" id="PTHR36710">
    <property type="entry name" value="PECTINESTERASE INHIBITOR-LIKE"/>
    <property type="match status" value="1"/>
</dbReference>
<dbReference type="GO" id="GO:0004857">
    <property type="term" value="F:enzyme inhibitor activity"/>
    <property type="evidence" value="ECO:0007669"/>
    <property type="project" value="InterPro"/>
</dbReference>
<sequence length="116" mass="12893">MVDLMLHLAHTSVVECRRRVQQLEAEETVNPKLKKRYSECLESTNSSVNAIEVGKQHLAFGGYIVVTIQVIGATNDVDQCLDTFNQPSSLPKNVKNLRDICDIASYVAHTLAGDDY</sequence>
<evidence type="ECO:0000256" key="3">
    <source>
        <dbReference type="ARBA" id="ARBA00038471"/>
    </source>
</evidence>
<organism evidence="4 5">
    <name type="scientific">Cucurbita moschata</name>
    <name type="common">Winter crookneck squash</name>
    <name type="synonym">Cucurbita pepo var. moschata</name>
    <dbReference type="NCBI Taxonomy" id="3662"/>
    <lineage>
        <taxon>Eukaryota</taxon>
        <taxon>Viridiplantae</taxon>
        <taxon>Streptophyta</taxon>
        <taxon>Embryophyta</taxon>
        <taxon>Tracheophyta</taxon>
        <taxon>Spermatophyta</taxon>
        <taxon>Magnoliopsida</taxon>
        <taxon>eudicotyledons</taxon>
        <taxon>Gunneridae</taxon>
        <taxon>Pentapetalae</taxon>
        <taxon>rosids</taxon>
        <taxon>fabids</taxon>
        <taxon>Cucurbitales</taxon>
        <taxon>Cucurbitaceae</taxon>
        <taxon>Cucurbiteae</taxon>
        <taxon>Cucurbita</taxon>
    </lineage>
</organism>
<dbReference type="Proteomes" id="UP000504609">
    <property type="component" value="Unplaced"/>
</dbReference>